<dbReference type="EMBL" id="JBHSMI010000015">
    <property type="protein sequence ID" value="MFC5402897.1"/>
    <property type="molecule type" value="Genomic_DNA"/>
</dbReference>
<keyword evidence="2" id="KW-1283">Bacterial microcompartment</keyword>
<comment type="caution">
    <text evidence="6">The sequence shown here is derived from an EMBL/GenBank/DDBJ whole genome shotgun (WGS) entry which is preliminary data.</text>
</comment>
<feature type="region of interest" description="Disordered" evidence="4">
    <location>
        <begin position="194"/>
        <end position="222"/>
    </location>
</feature>
<dbReference type="Pfam" id="PF00936">
    <property type="entry name" value="BMC"/>
    <property type="match status" value="1"/>
</dbReference>
<feature type="compositionally biased region" description="Gly residues" evidence="4">
    <location>
        <begin position="127"/>
        <end position="139"/>
    </location>
</feature>
<dbReference type="PANTHER" id="PTHR33941">
    <property type="entry name" value="PROPANEDIOL UTILIZATION PROTEIN PDUA"/>
    <property type="match status" value="1"/>
</dbReference>
<keyword evidence="7" id="KW-1185">Reference proteome</keyword>
<dbReference type="InterPro" id="IPR037233">
    <property type="entry name" value="CcmK-like_sf"/>
</dbReference>
<evidence type="ECO:0000256" key="3">
    <source>
        <dbReference type="PROSITE-ProRule" id="PRU01278"/>
    </source>
</evidence>
<evidence type="ECO:0000259" key="5">
    <source>
        <dbReference type="PROSITE" id="PS51930"/>
    </source>
</evidence>
<dbReference type="SMART" id="SM00877">
    <property type="entry name" value="BMC"/>
    <property type="match status" value="1"/>
</dbReference>
<dbReference type="PROSITE" id="PS51930">
    <property type="entry name" value="BMC_2"/>
    <property type="match status" value="1"/>
</dbReference>
<organism evidence="6 7">
    <name type="scientific">Cohnella soli</name>
    <dbReference type="NCBI Taxonomy" id="425005"/>
    <lineage>
        <taxon>Bacteria</taxon>
        <taxon>Bacillati</taxon>
        <taxon>Bacillota</taxon>
        <taxon>Bacilli</taxon>
        <taxon>Bacillales</taxon>
        <taxon>Paenibacillaceae</taxon>
        <taxon>Cohnella</taxon>
    </lineage>
</organism>
<name>A0ABW0HSN6_9BACL</name>
<evidence type="ECO:0000256" key="1">
    <source>
        <dbReference type="ARBA" id="ARBA00024322"/>
    </source>
</evidence>
<sequence>MSGHTKAVGMIETWGYPALVAAADTAAKTADVQVTAYEKADAGIVTVYVLGDVAAVKTAVEAGGDAAKRVGKLLATHVIARPDASVFAMVEGRFRPPPGSSGSSSAAVAAGVSSGALANIPLTQVDGGKGGGEGGGGDGRNVNANGNAISPPSAEELALWKVKHLREYAARLEGFPISAEKLAKTSKAELLRLLDSLSERDNGKRNRSTDTTGDGDNGGGSA</sequence>
<feature type="region of interest" description="Disordered" evidence="4">
    <location>
        <begin position="123"/>
        <end position="149"/>
    </location>
</feature>
<protein>
    <submittedName>
        <fullName evidence="6">BMC domain-containing protein</fullName>
    </submittedName>
</protein>
<dbReference type="Gene3D" id="3.30.70.1710">
    <property type="match status" value="1"/>
</dbReference>
<reference evidence="7" key="1">
    <citation type="journal article" date="2019" name="Int. J. Syst. Evol. Microbiol.">
        <title>The Global Catalogue of Microorganisms (GCM) 10K type strain sequencing project: providing services to taxonomists for standard genome sequencing and annotation.</title>
        <authorList>
            <consortium name="The Broad Institute Genomics Platform"/>
            <consortium name="The Broad Institute Genome Sequencing Center for Infectious Disease"/>
            <person name="Wu L."/>
            <person name="Ma J."/>
        </authorList>
    </citation>
    <scope>NUCLEOTIDE SEQUENCE [LARGE SCALE GENOMIC DNA]</scope>
    <source>
        <strain evidence="7">CGMCC 1.18575</strain>
    </source>
</reference>
<dbReference type="RefSeq" id="WP_378131752.1">
    <property type="nucleotide sequence ID" value="NZ_JBHSMI010000015.1"/>
</dbReference>
<evidence type="ECO:0000313" key="7">
    <source>
        <dbReference type="Proteomes" id="UP001596113"/>
    </source>
</evidence>
<proteinExistence type="inferred from homology"/>
<feature type="compositionally biased region" description="Basic and acidic residues" evidence="4">
    <location>
        <begin position="194"/>
        <end position="208"/>
    </location>
</feature>
<evidence type="ECO:0000256" key="4">
    <source>
        <dbReference type="SAM" id="MobiDB-lite"/>
    </source>
</evidence>
<dbReference type="InterPro" id="IPR050575">
    <property type="entry name" value="BMC_shell"/>
</dbReference>
<dbReference type="CDD" id="cd07045">
    <property type="entry name" value="BMC_CcmK_like"/>
    <property type="match status" value="1"/>
</dbReference>
<evidence type="ECO:0000256" key="2">
    <source>
        <dbReference type="ARBA" id="ARBA00024446"/>
    </source>
</evidence>
<feature type="domain" description="BMC" evidence="5">
    <location>
        <begin position="7"/>
        <end position="91"/>
    </location>
</feature>
<evidence type="ECO:0000313" key="6">
    <source>
        <dbReference type="EMBL" id="MFC5402897.1"/>
    </source>
</evidence>
<accession>A0ABW0HSN6</accession>
<gene>
    <name evidence="6" type="ORF">ACFPOF_09095</name>
</gene>
<dbReference type="InterPro" id="IPR044872">
    <property type="entry name" value="CcmK/CsoS1_BMC"/>
</dbReference>
<dbReference type="PANTHER" id="PTHR33941:SF11">
    <property type="entry name" value="BACTERIAL MICROCOMPARTMENT SHELL PROTEIN PDUJ"/>
    <property type="match status" value="1"/>
</dbReference>
<dbReference type="SUPFAM" id="SSF143414">
    <property type="entry name" value="CcmK-like"/>
    <property type="match status" value="1"/>
</dbReference>
<dbReference type="InterPro" id="IPR000249">
    <property type="entry name" value="BMC_dom"/>
</dbReference>
<comment type="similarity">
    <text evidence="3">Belongs to the bacterial microcompartments protein family.</text>
</comment>
<comment type="subcellular location">
    <subcellularLocation>
        <location evidence="1">Bacterial microcompartment</location>
    </subcellularLocation>
</comment>
<dbReference type="Proteomes" id="UP001596113">
    <property type="component" value="Unassembled WGS sequence"/>
</dbReference>